<reference evidence="1 2" key="1">
    <citation type="journal article" date="2019" name="Genome Biol. Evol.">
        <title>Insights into the evolution of the New World diploid cottons (Gossypium, subgenus Houzingenia) based on genome sequencing.</title>
        <authorList>
            <person name="Grover C.E."/>
            <person name="Arick M.A. 2nd"/>
            <person name="Thrash A."/>
            <person name="Conover J.L."/>
            <person name="Sanders W.S."/>
            <person name="Peterson D.G."/>
            <person name="Frelichowski J.E."/>
            <person name="Scheffler J.A."/>
            <person name="Scheffler B.E."/>
            <person name="Wendel J.F."/>
        </authorList>
    </citation>
    <scope>NUCLEOTIDE SEQUENCE [LARGE SCALE GENOMIC DNA]</scope>
    <source>
        <strain evidence="1">4</strain>
        <tissue evidence="1">Leaf</tissue>
    </source>
</reference>
<evidence type="ECO:0008006" key="3">
    <source>
        <dbReference type="Google" id="ProtNLM"/>
    </source>
</evidence>
<dbReference type="AlphaFoldDB" id="A0A7J9APP5"/>
<name>A0A7J9APP5_9ROSI</name>
<organism evidence="1 2">
    <name type="scientific">Gossypium laxum</name>
    <dbReference type="NCBI Taxonomy" id="34288"/>
    <lineage>
        <taxon>Eukaryota</taxon>
        <taxon>Viridiplantae</taxon>
        <taxon>Streptophyta</taxon>
        <taxon>Embryophyta</taxon>
        <taxon>Tracheophyta</taxon>
        <taxon>Spermatophyta</taxon>
        <taxon>Magnoliopsida</taxon>
        <taxon>eudicotyledons</taxon>
        <taxon>Gunneridae</taxon>
        <taxon>Pentapetalae</taxon>
        <taxon>rosids</taxon>
        <taxon>malvids</taxon>
        <taxon>Malvales</taxon>
        <taxon>Malvaceae</taxon>
        <taxon>Malvoideae</taxon>
        <taxon>Gossypium</taxon>
    </lineage>
</organism>
<keyword evidence="2" id="KW-1185">Reference proteome</keyword>
<dbReference type="EMBL" id="JABEZV010000012">
    <property type="protein sequence ID" value="MBA0726035.1"/>
    <property type="molecule type" value="Genomic_DNA"/>
</dbReference>
<evidence type="ECO:0000313" key="1">
    <source>
        <dbReference type="EMBL" id="MBA0726035.1"/>
    </source>
</evidence>
<gene>
    <name evidence="1" type="ORF">Golax_001887</name>
</gene>
<proteinExistence type="predicted"/>
<comment type="caution">
    <text evidence="1">The sequence shown here is derived from an EMBL/GenBank/DDBJ whole genome shotgun (WGS) entry which is preliminary data.</text>
</comment>
<protein>
    <recommendedName>
        <fullName evidence="3">Peptidase A1 domain-containing protein</fullName>
    </recommendedName>
</protein>
<accession>A0A7J9APP5</accession>
<dbReference type="Proteomes" id="UP000593574">
    <property type="component" value="Unassembled WGS sequence"/>
</dbReference>
<evidence type="ECO:0000313" key="2">
    <source>
        <dbReference type="Proteomes" id="UP000593574"/>
    </source>
</evidence>
<sequence>MSIYGFLQEDIWCFGWQNSGVQSKDGKDMILLGGISLNSFFENFQSLIVFRFSKCLKCVECSSSIKVKDERSGAVYSVGAHDIGSASSLRIGGILTLLSIIIAFLHSSIA</sequence>